<dbReference type="GO" id="GO:0008276">
    <property type="term" value="F:protein methyltransferase activity"/>
    <property type="evidence" value="ECO:0007669"/>
    <property type="project" value="TreeGrafter"/>
</dbReference>
<evidence type="ECO:0000313" key="6">
    <source>
        <dbReference type="Proteomes" id="UP000019149"/>
    </source>
</evidence>
<dbReference type="PANTHER" id="PTHR45875">
    <property type="entry name" value="METHYLTRANSFERASE N6AMT1"/>
    <property type="match status" value="1"/>
</dbReference>
<dbReference type="Proteomes" id="UP000019149">
    <property type="component" value="Unassembled WGS sequence"/>
</dbReference>
<accession>W6UM27</accession>
<dbReference type="CTD" id="36338844"/>
<keyword evidence="2 5" id="KW-0489">Methyltransferase</keyword>
<name>W6UM27_ECHGR</name>
<organism evidence="5 6">
    <name type="scientific">Echinococcus granulosus</name>
    <name type="common">Hydatid tapeworm</name>
    <dbReference type="NCBI Taxonomy" id="6210"/>
    <lineage>
        <taxon>Eukaryota</taxon>
        <taxon>Metazoa</taxon>
        <taxon>Spiralia</taxon>
        <taxon>Lophotrochozoa</taxon>
        <taxon>Platyhelminthes</taxon>
        <taxon>Cestoda</taxon>
        <taxon>Eucestoda</taxon>
        <taxon>Cyclophyllidea</taxon>
        <taxon>Taeniidae</taxon>
        <taxon>Echinococcus</taxon>
        <taxon>Echinococcus granulosus group</taxon>
    </lineage>
</organism>
<dbReference type="GO" id="GO:0035657">
    <property type="term" value="C:eRF1 methyltransferase complex"/>
    <property type="evidence" value="ECO:0007669"/>
    <property type="project" value="TreeGrafter"/>
</dbReference>
<keyword evidence="6" id="KW-1185">Reference proteome</keyword>
<reference evidence="5 6" key="1">
    <citation type="journal article" date="2013" name="Nat. Genet.">
        <title>The genome of the hydatid tapeworm Echinococcus granulosus.</title>
        <authorList>
            <person name="Zheng H."/>
            <person name="Zhang W."/>
            <person name="Zhang L."/>
            <person name="Zhang Z."/>
            <person name="Li J."/>
            <person name="Lu G."/>
            <person name="Zhu Y."/>
            <person name="Wang Y."/>
            <person name="Huang Y."/>
            <person name="Liu J."/>
            <person name="Kang H."/>
            <person name="Chen J."/>
            <person name="Wang L."/>
            <person name="Chen A."/>
            <person name="Yu S."/>
            <person name="Gao Z."/>
            <person name="Jin L."/>
            <person name="Gu W."/>
            <person name="Wang Z."/>
            <person name="Zhao L."/>
            <person name="Shi B."/>
            <person name="Wen H."/>
            <person name="Lin R."/>
            <person name="Jones M.K."/>
            <person name="Brejova B."/>
            <person name="Vinar T."/>
            <person name="Zhao G."/>
            <person name="McManus D.P."/>
            <person name="Chen Z."/>
            <person name="Zhou Y."/>
            <person name="Wang S."/>
        </authorList>
    </citation>
    <scope>NUCLEOTIDE SEQUENCE [LARGE SCALE GENOMIC DNA]</scope>
</reference>
<dbReference type="AlphaFoldDB" id="W6UM27"/>
<dbReference type="PANTHER" id="PTHR45875:SF1">
    <property type="entry name" value="METHYLTRANSFERASE N6AMT1"/>
    <property type="match status" value="1"/>
</dbReference>
<sequence length="245" mass="27533">MLPLDRAFPTPDTDVLRHPCFAEVYPPSEDSFLFLDALEADKDFIKRRLRPVLSIEVGSGSGIISTFLSSIVDCPCSFICIDISNQVRRFSCYIFQACVATKQVFRGSTSCYPLDAICCDLLSSIRTSSQGFADIVLFNPPYVPTEGDELLGSKSTISAAWAGGFRGRQVTERFIQQVTPILARSGVLYILLLLQNEPELVSKLICDASNGRLSRSVCILQRRCWNEQLFVYRYYDPLFYLDSDE</sequence>
<dbReference type="Gene3D" id="3.40.50.150">
    <property type="entry name" value="Vaccinia Virus protein VP39"/>
    <property type="match status" value="1"/>
</dbReference>
<evidence type="ECO:0000313" key="5">
    <source>
        <dbReference type="EMBL" id="EUB62108.1"/>
    </source>
</evidence>
<comment type="caution">
    <text evidence="5">The sequence shown here is derived from an EMBL/GenBank/DDBJ whole genome shotgun (WGS) entry which is preliminary data.</text>
</comment>
<dbReference type="KEGG" id="egl:EGR_03129"/>
<evidence type="ECO:0000256" key="1">
    <source>
        <dbReference type="ARBA" id="ARBA00006149"/>
    </source>
</evidence>
<proteinExistence type="inferred from homology"/>
<protein>
    <submittedName>
        <fullName evidence="5">ERF1 methyltransferase catalytic subunit mtq2</fullName>
    </submittedName>
</protein>
<dbReference type="GO" id="GO:0032259">
    <property type="term" value="P:methylation"/>
    <property type="evidence" value="ECO:0007669"/>
    <property type="project" value="UniProtKB-KW"/>
</dbReference>
<keyword evidence="3" id="KW-0808">Transferase</keyword>
<dbReference type="EMBL" id="APAU02000015">
    <property type="protein sequence ID" value="EUB62108.1"/>
    <property type="molecule type" value="Genomic_DNA"/>
</dbReference>
<comment type="similarity">
    <text evidence="1">Belongs to the eukaryotic/archaeal PrmC-related family.</text>
</comment>
<evidence type="ECO:0000256" key="4">
    <source>
        <dbReference type="ARBA" id="ARBA00022691"/>
    </source>
</evidence>
<dbReference type="InterPro" id="IPR029063">
    <property type="entry name" value="SAM-dependent_MTases_sf"/>
</dbReference>
<gene>
    <name evidence="5" type="ORF">EGR_03129</name>
</gene>
<dbReference type="InterPro" id="IPR002052">
    <property type="entry name" value="DNA_methylase_N6_adenine_CS"/>
</dbReference>
<dbReference type="GO" id="GO:0008757">
    <property type="term" value="F:S-adenosylmethionine-dependent methyltransferase activity"/>
    <property type="evidence" value="ECO:0007669"/>
    <property type="project" value="TreeGrafter"/>
</dbReference>
<evidence type="ECO:0000256" key="2">
    <source>
        <dbReference type="ARBA" id="ARBA00022603"/>
    </source>
</evidence>
<dbReference type="GO" id="GO:0003676">
    <property type="term" value="F:nucleic acid binding"/>
    <property type="evidence" value="ECO:0007669"/>
    <property type="project" value="InterPro"/>
</dbReference>
<dbReference type="RefSeq" id="XP_024353304.1">
    <property type="nucleotide sequence ID" value="XM_024492378.1"/>
</dbReference>
<evidence type="ECO:0000256" key="3">
    <source>
        <dbReference type="ARBA" id="ARBA00022679"/>
    </source>
</evidence>
<dbReference type="STRING" id="6210.W6UM27"/>
<dbReference type="SUPFAM" id="SSF53335">
    <property type="entry name" value="S-adenosyl-L-methionine-dependent methyltransferases"/>
    <property type="match status" value="1"/>
</dbReference>
<dbReference type="GeneID" id="36338844"/>
<dbReference type="OrthoDB" id="406152at2759"/>
<dbReference type="InterPro" id="IPR052190">
    <property type="entry name" value="Euk-Arch_PrmC-MTase"/>
</dbReference>
<keyword evidence="4" id="KW-0949">S-adenosyl-L-methionine</keyword>
<dbReference type="OMA" id="EWDDWME"/>
<dbReference type="PROSITE" id="PS00092">
    <property type="entry name" value="N6_MTASE"/>
    <property type="match status" value="1"/>
</dbReference>